<comment type="caution">
    <text evidence="5">The sequence shown here is derived from an EMBL/GenBank/DDBJ whole genome shotgun (WGS) entry which is preliminary data.</text>
</comment>
<dbReference type="InterPro" id="IPR013520">
    <property type="entry name" value="Ribonucl_H"/>
</dbReference>
<keyword evidence="2" id="KW-0378">Hydrolase</keyword>
<dbReference type="CDD" id="cd06133">
    <property type="entry name" value="ERI-1_3'hExo_like"/>
    <property type="match status" value="1"/>
</dbReference>
<protein>
    <submittedName>
        <fullName evidence="5">Exonuclease</fullName>
    </submittedName>
</protein>
<dbReference type="Gene3D" id="3.30.420.10">
    <property type="entry name" value="Ribonuclease H-like superfamily/Ribonuclease H"/>
    <property type="match status" value="1"/>
</dbReference>
<dbReference type="SMART" id="SM00479">
    <property type="entry name" value="EXOIII"/>
    <property type="match status" value="1"/>
</dbReference>
<dbReference type="InterPro" id="IPR036397">
    <property type="entry name" value="RNaseH_sf"/>
</dbReference>
<dbReference type="InterPro" id="IPR012337">
    <property type="entry name" value="RNaseH-like_sf"/>
</dbReference>
<organism evidence="5 6">
    <name type="scientific">Jimgerdemannia flammicorona</name>
    <dbReference type="NCBI Taxonomy" id="994334"/>
    <lineage>
        <taxon>Eukaryota</taxon>
        <taxon>Fungi</taxon>
        <taxon>Fungi incertae sedis</taxon>
        <taxon>Mucoromycota</taxon>
        <taxon>Mucoromycotina</taxon>
        <taxon>Endogonomycetes</taxon>
        <taxon>Endogonales</taxon>
        <taxon>Endogonaceae</taxon>
        <taxon>Jimgerdemannia</taxon>
    </lineage>
</organism>
<dbReference type="EMBL" id="RBNI01000184">
    <property type="protein sequence ID" value="RUP52122.1"/>
    <property type="molecule type" value="Genomic_DNA"/>
</dbReference>
<keyword evidence="1" id="KW-0540">Nuclease</keyword>
<dbReference type="Pfam" id="PF00929">
    <property type="entry name" value="RNase_T"/>
    <property type="match status" value="1"/>
</dbReference>
<gene>
    <name evidence="5" type="ORF">BC936DRAFT_140963</name>
</gene>
<keyword evidence="6" id="KW-1185">Reference proteome</keyword>
<sequence>MPSLLRLPPPSLAPSPLRLPPSFAPSFLRLSTIPRSFTMSNSLQYLLILDFEATCENTARILPQEIIEFPVLIYDLSTDAVTATFHEYVRPVAHPKLTQFCMELTGITQDTVDAAEPFPAVWSRLHAFLASHNFINLDPTSTSTLSSFAFLTCGNWDLKTMLPAQLAYTSTVHDPSIPMTPPSHFCRWINVKQAFAECYKMKKWPRGMTDMLSQKKLELEGRHHSGIDDCKNIARIVKTMRDNGWVPRVTNR</sequence>
<dbReference type="PANTHER" id="PTHR23044">
    <property type="entry name" value="3'-5' EXONUCLEASE ERI1-RELATED"/>
    <property type="match status" value="1"/>
</dbReference>
<dbReference type="PANTHER" id="PTHR23044:SF61">
    <property type="entry name" value="3'-5' EXORIBONUCLEASE 1-RELATED"/>
    <property type="match status" value="1"/>
</dbReference>
<reference evidence="5 6" key="1">
    <citation type="journal article" date="2018" name="New Phytol.">
        <title>Phylogenomics of Endogonaceae and evolution of mycorrhizas within Mucoromycota.</title>
        <authorList>
            <person name="Chang Y."/>
            <person name="Desiro A."/>
            <person name="Na H."/>
            <person name="Sandor L."/>
            <person name="Lipzen A."/>
            <person name="Clum A."/>
            <person name="Barry K."/>
            <person name="Grigoriev I.V."/>
            <person name="Martin F.M."/>
            <person name="Stajich J.E."/>
            <person name="Smith M.E."/>
            <person name="Bonito G."/>
            <person name="Spatafora J.W."/>
        </authorList>
    </citation>
    <scope>NUCLEOTIDE SEQUENCE [LARGE SCALE GENOMIC DNA]</scope>
    <source>
        <strain evidence="5 6">GMNB39</strain>
    </source>
</reference>
<accession>A0A433DMM7</accession>
<evidence type="ECO:0000313" key="5">
    <source>
        <dbReference type="EMBL" id="RUP52122.1"/>
    </source>
</evidence>
<name>A0A433DMM7_9FUNG</name>
<evidence type="ECO:0000259" key="4">
    <source>
        <dbReference type="SMART" id="SM00479"/>
    </source>
</evidence>
<dbReference type="GO" id="GO:0003676">
    <property type="term" value="F:nucleic acid binding"/>
    <property type="evidence" value="ECO:0007669"/>
    <property type="project" value="InterPro"/>
</dbReference>
<evidence type="ECO:0000256" key="3">
    <source>
        <dbReference type="ARBA" id="ARBA00022839"/>
    </source>
</evidence>
<evidence type="ECO:0000256" key="2">
    <source>
        <dbReference type="ARBA" id="ARBA00022801"/>
    </source>
</evidence>
<dbReference type="GO" id="GO:0000175">
    <property type="term" value="F:3'-5'-RNA exonuclease activity"/>
    <property type="evidence" value="ECO:0007669"/>
    <property type="project" value="InterPro"/>
</dbReference>
<dbReference type="AlphaFoldDB" id="A0A433DMM7"/>
<dbReference type="InterPro" id="IPR047201">
    <property type="entry name" value="ERI-1_3'hExo-like"/>
</dbReference>
<keyword evidence="3 5" id="KW-0269">Exonuclease</keyword>
<dbReference type="OrthoDB" id="448399at2759"/>
<dbReference type="Proteomes" id="UP000268093">
    <property type="component" value="Unassembled WGS sequence"/>
</dbReference>
<dbReference type="InterPro" id="IPR051274">
    <property type="entry name" value="3-5_Exoribonuclease"/>
</dbReference>
<dbReference type="SUPFAM" id="SSF53098">
    <property type="entry name" value="Ribonuclease H-like"/>
    <property type="match status" value="1"/>
</dbReference>
<proteinExistence type="predicted"/>
<evidence type="ECO:0000256" key="1">
    <source>
        <dbReference type="ARBA" id="ARBA00022722"/>
    </source>
</evidence>
<feature type="domain" description="Exonuclease" evidence="4">
    <location>
        <begin position="45"/>
        <end position="246"/>
    </location>
</feature>
<evidence type="ECO:0000313" key="6">
    <source>
        <dbReference type="Proteomes" id="UP000268093"/>
    </source>
</evidence>